<dbReference type="InterPro" id="IPR007264">
    <property type="entry name" value="H/ACA_rnp_Nop10"/>
</dbReference>
<keyword evidence="11" id="KW-1185">Reference proteome</keyword>
<dbReference type="SUPFAM" id="SSF144210">
    <property type="entry name" value="Nop10-like SnoRNP"/>
    <property type="match status" value="1"/>
</dbReference>
<keyword evidence="4" id="KW-0698">rRNA processing</keyword>
<comment type="similarity">
    <text evidence="1">Belongs to the NOP10 family.</text>
</comment>
<dbReference type="InterPro" id="IPR036756">
    <property type="entry name" value="H/ACA_rnp_Nop10_sf"/>
</dbReference>
<evidence type="ECO:0000313" key="11">
    <source>
        <dbReference type="Proteomes" id="UP001446871"/>
    </source>
</evidence>
<dbReference type="PANTHER" id="PTHR13305:SF0">
    <property type="entry name" value="H_ACA RIBONUCLEOPROTEIN COMPLEX SUBUNIT 3"/>
    <property type="match status" value="1"/>
</dbReference>
<organism evidence="10 11">
    <name type="scientific">Apiospora saccharicola</name>
    <dbReference type="NCBI Taxonomy" id="335842"/>
    <lineage>
        <taxon>Eukaryota</taxon>
        <taxon>Fungi</taxon>
        <taxon>Dikarya</taxon>
        <taxon>Ascomycota</taxon>
        <taxon>Pezizomycotina</taxon>
        <taxon>Sordariomycetes</taxon>
        <taxon>Xylariomycetidae</taxon>
        <taxon>Amphisphaeriales</taxon>
        <taxon>Apiosporaceae</taxon>
        <taxon>Apiospora</taxon>
    </lineage>
</organism>
<keyword evidence="5" id="KW-0687">Ribonucleoprotein</keyword>
<feature type="region of interest" description="Disordered" evidence="9">
    <location>
        <begin position="79"/>
        <end position="102"/>
    </location>
</feature>
<reference evidence="10 11" key="1">
    <citation type="submission" date="2023-01" db="EMBL/GenBank/DDBJ databases">
        <title>Analysis of 21 Apiospora genomes using comparative genomics revels a genus with tremendous synthesis potential of carbohydrate active enzymes and secondary metabolites.</title>
        <authorList>
            <person name="Sorensen T."/>
        </authorList>
    </citation>
    <scope>NUCLEOTIDE SEQUENCE [LARGE SCALE GENOMIC DNA]</scope>
    <source>
        <strain evidence="10 11">CBS 83171</strain>
    </source>
</reference>
<evidence type="ECO:0000313" key="10">
    <source>
        <dbReference type="EMBL" id="KAK8045980.1"/>
    </source>
</evidence>
<protein>
    <recommendedName>
        <fullName evidence="2">H/ACA ribonucleoprotein complex subunit NOP10</fullName>
    </recommendedName>
    <alternativeName>
        <fullName evidence="6">Nucleolar protein 10</fullName>
    </alternativeName>
    <alternativeName>
        <fullName evidence="7">Nucleolar protein family A member 3</fullName>
    </alternativeName>
    <alternativeName>
        <fullName evidence="8">snoRNP protein NOP10</fullName>
    </alternativeName>
</protein>
<accession>A0ABR1TJ75</accession>
<name>A0ABR1TJ75_9PEZI</name>
<dbReference type="Gene3D" id="4.10.80.300">
    <property type="match status" value="1"/>
</dbReference>
<evidence type="ECO:0000256" key="1">
    <source>
        <dbReference type="ARBA" id="ARBA00009462"/>
    </source>
</evidence>
<evidence type="ECO:0000256" key="2">
    <source>
        <dbReference type="ARBA" id="ARBA00021838"/>
    </source>
</evidence>
<dbReference type="PANTHER" id="PTHR13305">
    <property type="entry name" value="RIBOSOME BIOGENESIS PROTEIN NOP10"/>
    <property type="match status" value="1"/>
</dbReference>
<dbReference type="Proteomes" id="UP001446871">
    <property type="component" value="Unassembled WGS sequence"/>
</dbReference>
<comment type="caution">
    <text evidence="10">The sequence shown here is derived from an EMBL/GenBank/DDBJ whole genome shotgun (WGS) entry which is preliminary data.</text>
</comment>
<gene>
    <name evidence="10" type="ORF">PG996_014044</name>
</gene>
<evidence type="ECO:0000256" key="7">
    <source>
        <dbReference type="ARBA" id="ARBA00031779"/>
    </source>
</evidence>
<evidence type="ECO:0000256" key="4">
    <source>
        <dbReference type="ARBA" id="ARBA00022552"/>
    </source>
</evidence>
<evidence type="ECO:0000256" key="5">
    <source>
        <dbReference type="ARBA" id="ARBA00023274"/>
    </source>
</evidence>
<keyword evidence="3" id="KW-0690">Ribosome biogenesis</keyword>
<proteinExistence type="inferred from homology"/>
<evidence type="ECO:0000256" key="9">
    <source>
        <dbReference type="SAM" id="MobiDB-lite"/>
    </source>
</evidence>
<dbReference type="Pfam" id="PF04135">
    <property type="entry name" value="Nop10p"/>
    <property type="match status" value="1"/>
</dbReference>
<evidence type="ECO:0000256" key="6">
    <source>
        <dbReference type="ARBA" id="ARBA00030185"/>
    </source>
</evidence>
<sequence>MHLMYTLAPDGKRNYTLKKVLSGEVTKSAHPARFSPDDKWSRQRVTLKKRYGLLLHLQGDLTGLVEYSVLELESARLLGSKTREHTRSGSSRTGRNKNGAWGTMEMDMLSLRASKKHEDRIRSSITTKLISPRGNGVQGVE</sequence>
<dbReference type="EMBL" id="JAQQWM010000009">
    <property type="protein sequence ID" value="KAK8045980.1"/>
    <property type="molecule type" value="Genomic_DNA"/>
</dbReference>
<evidence type="ECO:0000256" key="8">
    <source>
        <dbReference type="ARBA" id="ARBA00032266"/>
    </source>
</evidence>
<evidence type="ECO:0000256" key="3">
    <source>
        <dbReference type="ARBA" id="ARBA00022517"/>
    </source>
</evidence>